<organism evidence="7">
    <name type="scientific">marine sediment metagenome</name>
    <dbReference type="NCBI Taxonomy" id="412755"/>
    <lineage>
        <taxon>unclassified sequences</taxon>
        <taxon>metagenomes</taxon>
        <taxon>ecological metagenomes</taxon>
    </lineage>
</organism>
<accession>A0A0F9VQ26</accession>
<keyword evidence="3 6" id="KW-0812">Transmembrane</keyword>
<sequence length="419" mass="45134">MSQKLGQSAVIYLAANIANAGVPFLLLPILTRVLDPADYGIIAMFAVTLGVFAAFVGLSVHGAVGVRYFQYTSDKMADFVTTCLIILMSSTIILAAIVFFASPYLTLATGLPRNWLVLGVFIAAAQIAGQIRLSLWQVAGKPIIYGAFQFSQTLTNALLSIYLILAVGMAWQGRLIGQSVALVSFGTLALLWLYMAGFIVRPRDFRSHARDALRFGVPLIPHVLGGLMIVAVDRFIITGLLDIASAGIYMVAVQIGQVLGLLTDAFNKAYAPWLMRQLSRSDGTPEKAIVRGTYIYFAVIVVIALSIGVAAPQIISVMAGSAFQNADAVVIYMALGYAFSGCYLMVTNYIFFESKTAILAYMTFAVGLLNIALTYWLVGKNGIVGAGQAFAVSQFIAFVGTWGLAQRVHPMPWRKAFSS</sequence>
<evidence type="ECO:0000313" key="7">
    <source>
        <dbReference type="EMBL" id="KKN75566.1"/>
    </source>
</evidence>
<evidence type="ECO:0008006" key="8">
    <source>
        <dbReference type="Google" id="ProtNLM"/>
    </source>
</evidence>
<feature type="transmembrane region" description="Helical" evidence="6">
    <location>
        <begin position="288"/>
        <end position="309"/>
    </location>
</feature>
<gene>
    <name evidence="7" type="ORF">LCGC14_0379190</name>
</gene>
<evidence type="ECO:0000256" key="2">
    <source>
        <dbReference type="ARBA" id="ARBA00022475"/>
    </source>
</evidence>
<dbReference type="Pfam" id="PF01943">
    <property type="entry name" value="Polysacc_synt"/>
    <property type="match status" value="1"/>
</dbReference>
<feature type="transmembrane region" description="Helical" evidence="6">
    <location>
        <begin position="114"/>
        <end position="133"/>
    </location>
</feature>
<evidence type="ECO:0000256" key="1">
    <source>
        <dbReference type="ARBA" id="ARBA00004651"/>
    </source>
</evidence>
<proteinExistence type="predicted"/>
<name>A0A0F9VQ26_9ZZZZ</name>
<dbReference type="AlphaFoldDB" id="A0A0F9VQ26"/>
<reference evidence="7" key="1">
    <citation type="journal article" date="2015" name="Nature">
        <title>Complex archaea that bridge the gap between prokaryotes and eukaryotes.</title>
        <authorList>
            <person name="Spang A."/>
            <person name="Saw J.H."/>
            <person name="Jorgensen S.L."/>
            <person name="Zaremba-Niedzwiedzka K."/>
            <person name="Martijn J."/>
            <person name="Lind A.E."/>
            <person name="van Eijk R."/>
            <person name="Schleper C."/>
            <person name="Guy L."/>
            <person name="Ettema T.J."/>
        </authorList>
    </citation>
    <scope>NUCLEOTIDE SEQUENCE</scope>
</reference>
<feature type="transmembrane region" description="Helical" evidence="6">
    <location>
        <begin position="358"/>
        <end position="377"/>
    </location>
</feature>
<feature type="transmembrane region" description="Helical" evidence="6">
    <location>
        <begin position="76"/>
        <end position="102"/>
    </location>
</feature>
<dbReference type="EMBL" id="LAZR01000307">
    <property type="protein sequence ID" value="KKN75566.1"/>
    <property type="molecule type" value="Genomic_DNA"/>
</dbReference>
<dbReference type="InterPro" id="IPR002797">
    <property type="entry name" value="Polysacc_synth"/>
</dbReference>
<feature type="transmembrane region" description="Helical" evidence="6">
    <location>
        <begin position="154"/>
        <end position="173"/>
    </location>
</feature>
<feature type="transmembrane region" description="Helical" evidence="6">
    <location>
        <begin position="41"/>
        <end position="64"/>
    </location>
</feature>
<keyword evidence="2" id="KW-1003">Cell membrane</keyword>
<evidence type="ECO:0000256" key="4">
    <source>
        <dbReference type="ARBA" id="ARBA00022989"/>
    </source>
</evidence>
<keyword evidence="4 6" id="KW-1133">Transmembrane helix</keyword>
<protein>
    <recommendedName>
        <fullName evidence="8">Polysaccharide biosynthesis protein C-terminal domain-containing protein</fullName>
    </recommendedName>
</protein>
<evidence type="ECO:0000256" key="3">
    <source>
        <dbReference type="ARBA" id="ARBA00022692"/>
    </source>
</evidence>
<feature type="transmembrane region" description="Helical" evidence="6">
    <location>
        <begin position="179"/>
        <end position="200"/>
    </location>
</feature>
<evidence type="ECO:0000256" key="5">
    <source>
        <dbReference type="ARBA" id="ARBA00023136"/>
    </source>
</evidence>
<dbReference type="PANTHER" id="PTHR30250:SF11">
    <property type="entry name" value="O-ANTIGEN TRANSPORTER-RELATED"/>
    <property type="match status" value="1"/>
</dbReference>
<dbReference type="GO" id="GO:0005886">
    <property type="term" value="C:plasma membrane"/>
    <property type="evidence" value="ECO:0007669"/>
    <property type="project" value="UniProtKB-SubCell"/>
</dbReference>
<feature type="transmembrane region" description="Helical" evidence="6">
    <location>
        <begin position="329"/>
        <end position="351"/>
    </location>
</feature>
<feature type="transmembrane region" description="Helical" evidence="6">
    <location>
        <begin position="9"/>
        <end position="29"/>
    </location>
</feature>
<dbReference type="InterPro" id="IPR050833">
    <property type="entry name" value="Poly_Biosynth_Transport"/>
</dbReference>
<comment type="caution">
    <text evidence="7">The sequence shown here is derived from an EMBL/GenBank/DDBJ whole genome shotgun (WGS) entry which is preliminary data.</text>
</comment>
<comment type="subcellular location">
    <subcellularLocation>
        <location evidence="1">Cell membrane</location>
        <topology evidence="1">Multi-pass membrane protein</topology>
    </subcellularLocation>
</comment>
<keyword evidence="5 6" id="KW-0472">Membrane</keyword>
<feature type="transmembrane region" description="Helical" evidence="6">
    <location>
        <begin position="383"/>
        <end position="405"/>
    </location>
</feature>
<dbReference type="PANTHER" id="PTHR30250">
    <property type="entry name" value="PST FAMILY PREDICTED COLANIC ACID TRANSPORTER"/>
    <property type="match status" value="1"/>
</dbReference>
<feature type="transmembrane region" description="Helical" evidence="6">
    <location>
        <begin position="212"/>
        <end position="237"/>
    </location>
</feature>
<feature type="transmembrane region" description="Helical" evidence="6">
    <location>
        <begin position="243"/>
        <end position="267"/>
    </location>
</feature>
<evidence type="ECO:0000256" key="6">
    <source>
        <dbReference type="SAM" id="Phobius"/>
    </source>
</evidence>